<proteinExistence type="predicted"/>
<dbReference type="EMBL" id="GBRH01167666">
    <property type="protein sequence ID" value="JAE30230.1"/>
    <property type="molecule type" value="Transcribed_RNA"/>
</dbReference>
<organism evidence="1">
    <name type="scientific">Arundo donax</name>
    <name type="common">Giant reed</name>
    <name type="synonym">Donax arundinaceus</name>
    <dbReference type="NCBI Taxonomy" id="35708"/>
    <lineage>
        <taxon>Eukaryota</taxon>
        <taxon>Viridiplantae</taxon>
        <taxon>Streptophyta</taxon>
        <taxon>Embryophyta</taxon>
        <taxon>Tracheophyta</taxon>
        <taxon>Spermatophyta</taxon>
        <taxon>Magnoliopsida</taxon>
        <taxon>Liliopsida</taxon>
        <taxon>Poales</taxon>
        <taxon>Poaceae</taxon>
        <taxon>PACMAD clade</taxon>
        <taxon>Arundinoideae</taxon>
        <taxon>Arundineae</taxon>
        <taxon>Arundo</taxon>
    </lineage>
</organism>
<sequence length="41" mass="4844">MATRKGKRFTHGNQLTLLYYYLFCFAFVNNVDRQVTIAITK</sequence>
<name>A0A0A9GZ29_ARUDO</name>
<reference evidence="1" key="1">
    <citation type="submission" date="2014-09" db="EMBL/GenBank/DDBJ databases">
        <authorList>
            <person name="Magalhaes I.L.F."/>
            <person name="Oliveira U."/>
            <person name="Santos F.R."/>
            <person name="Vidigal T.H.D.A."/>
            <person name="Brescovit A.D."/>
            <person name="Santos A.J."/>
        </authorList>
    </citation>
    <scope>NUCLEOTIDE SEQUENCE</scope>
    <source>
        <tissue evidence="1">Shoot tissue taken approximately 20 cm above the soil surface</tissue>
    </source>
</reference>
<reference evidence="1" key="2">
    <citation type="journal article" date="2015" name="Data Brief">
        <title>Shoot transcriptome of the giant reed, Arundo donax.</title>
        <authorList>
            <person name="Barrero R.A."/>
            <person name="Guerrero F.D."/>
            <person name="Moolhuijzen P."/>
            <person name="Goolsby J.A."/>
            <person name="Tidwell J."/>
            <person name="Bellgard S.E."/>
            <person name="Bellgard M.I."/>
        </authorList>
    </citation>
    <scope>NUCLEOTIDE SEQUENCE</scope>
    <source>
        <tissue evidence="1">Shoot tissue taken approximately 20 cm above the soil surface</tissue>
    </source>
</reference>
<evidence type="ECO:0000313" key="1">
    <source>
        <dbReference type="EMBL" id="JAE30230.1"/>
    </source>
</evidence>
<protein>
    <submittedName>
        <fullName evidence="1">Uncharacterized protein</fullName>
    </submittedName>
</protein>
<dbReference type="AlphaFoldDB" id="A0A0A9GZ29"/>
<accession>A0A0A9GZ29</accession>